<sequence>MTKSIIKIEQLQFPWQTQDPFLFCAFHNDSYPKGNGKLGPDASLSGRAIGSDFSGKDGWSMYHGQSVPGFPAHPHAGFETITIAEKGLVDHSDSLGAAGRFGNGDVQWMTAGGGVQHSEMFPLLKDDEENPLLLFQIWLNLPKASKHVPAYFGMLWNEDIPVHEHTDASGSKTKVKVVAGTLGEITRLAPAPDSFAANAQNEIAVLMIDMEPNAEWTLPVASSGANRSLYMYEGSSITIDGERMNNMQVASLHANEATVLKNGDQPARMLLLQGKPIGEPVAKYGPFVMNSQAEIQQLIMNFQRTEFGGWPWPSHSHTHDPKSGRFALHADGRKEIKDQTEA</sequence>
<dbReference type="InterPro" id="IPR011051">
    <property type="entry name" value="RmlC_Cupin_sf"/>
</dbReference>
<evidence type="ECO:0000313" key="5">
    <source>
        <dbReference type="EMBL" id="SEW24342.1"/>
    </source>
</evidence>
<dbReference type="EMBL" id="FOIR01000002">
    <property type="protein sequence ID" value="SEW24342.1"/>
    <property type="molecule type" value="Genomic_DNA"/>
</dbReference>
<evidence type="ECO:0000259" key="4">
    <source>
        <dbReference type="Pfam" id="PF05726"/>
    </source>
</evidence>
<dbReference type="STRING" id="1267423.SAMN05216290_2183"/>
<dbReference type="OrthoDB" id="321327at2"/>
<name>A0A1I0QBD2_9BACT</name>
<accession>A0A1I0QBD2</accession>
<dbReference type="Proteomes" id="UP000199437">
    <property type="component" value="Unassembled WGS sequence"/>
</dbReference>
<dbReference type="Gene3D" id="2.60.120.10">
    <property type="entry name" value="Jelly Rolls"/>
    <property type="match status" value="2"/>
</dbReference>
<dbReference type="InterPro" id="IPR003829">
    <property type="entry name" value="Pirin_N_dom"/>
</dbReference>
<keyword evidence="6" id="KW-1185">Reference proteome</keyword>
<gene>
    <name evidence="5" type="ORF">SAMN05216290_2183</name>
</gene>
<dbReference type="Pfam" id="PF02678">
    <property type="entry name" value="Pirin"/>
    <property type="match status" value="1"/>
</dbReference>
<dbReference type="AlphaFoldDB" id="A0A1I0QBD2"/>
<evidence type="ECO:0008006" key="7">
    <source>
        <dbReference type="Google" id="ProtNLM"/>
    </source>
</evidence>
<evidence type="ECO:0000256" key="1">
    <source>
        <dbReference type="ARBA" id="ARBA00008416"/>
    </source>
</evidence>
<dbReference type="Pfam" id="PF05726">
    <property type="entry name" value="Pirin_C"/>
    <property type="match status" value="1"/>
</dbReference>
<feature type="domain" description="Pirin N-terminal" evidence="3">
    <location>
        <begin position="64"/>
        <end position="139"/>
    </location>
</feature>
<dbReference type="PANTHER" id="PTHR13903">
    <property type="entry name" value="PIRIN-RELATED"/>
    <property type="match status" value="1"/>
</dbReference>
<evidence type="ECO:0000259" key="3">
    <source>
        <dbReference type="Pfam" id="PF02678"/>
    </source>
</evidence>
<evidence type="ECO:0000256" key="2">
    <source>
        <dbReference type="RuleBase" id="RU003457"/>
    </source>
</evidence>
<comment type="similarity">
    <text evidence="1 2">Belongs to the pirin family.</text>
</comment>
<dbReference type="CDD" id="cd02247">
    <property type="entry name" value="cupin_pirin_C"/>
    <property type="match status" value="1"/>
</dbReference>
<dbReference type="SUPFAM" id="SSF51182">
    <property type="entry name" value="RmlC-like cupins"/>
    <property type="match status" value="1"/>
</dbReference>
<reference evidence="6" key="1">
    <citation type="submission" date="2016-10" db="EMBL/GenBank/DDBJ databases">
        <authorList>
            <person name="Varghese N."/>
            <person name="Submissions S."/>
        </authorList>
    </citation>
    <scope>NUCLEOTIDE SEQUENCE [LARGE SCALE GENOMIC DNA]</scope>
    <source>
        <strain evidence="6">CGMCC 1.12402</strain>
    </source>
</reference>
<feature type="domain" description="Pirin C-terminal" evidence="4">
    <location>
        <begin position="207"/>
        <end position="308"/>
    </location>
</feature>
<dbReference type="InterPro" id="IPR014710">
    <property type="entry name" value="RmlC-like_jellyroll"/>
</dbReference>
<proteinExistence type="inferred from homology"/>
<dbReference type="GeneID" id="99986889"/>
<protein>
    <recommendedName>
        <fullName evidence="7">Pirin</fullName>
    </recommendedName>
</protein>
<dbReference type="PANTHER" id="PTHR13903:SF8">
    <property type="entry name" value="PIRIN"/>
    <property type="match status" value="1"/>
</dbReference>
<dbReference type="InterPro" id="IPR012093">
    <property type="entry name" value="Pirin"/>
</dbReference>
<dbReference type="RefSeq" id="WP_090258614.1">
    <property type="nucleotide sequence ID" value="NZ_FOIR01000002.1"/>
</dbReference>
<organism evidence="5 6">
    <name type="scientific">Roseivirga pacifica</name>
    <dbReference type="NCBI Taxonomy" id="1267423"/>
    <lineage>
        <taxon>Bacteria</taxon>
        <taxon>Pseudomonadati</taxon>
        <taxon>Bacteroidota</taxon>
        <taxon>Cytophagia</taxon>
        <taxon>Cytophagales</taxon>
        <taxon>Roseivirgaceae</taxon>
        <taxon>Roseivirga</taxon>
    </lineage>
</organism>
<evidence type="ECO:0000313" key="6">
    <source>
        <dbReference type="Proteomes" id="UP000199437"/>
    </source>
</evidence>
<dbReference type="InterPro" id="IPR008778">
    <property type="entry name" value="Pirin_C_dom"/>
</dbReference>